<evidence type="ECO:0000256" key="2">
    <source>
        <dbReference type="SAM" id="SignalP"/>
    </source>
</evidence>
<name>A0ABV0MHX7_9TELE</name>
<sequence>MMKQILISMCLLVSTFAAPAPGSESSEQVAAHANEALRLMEMYRLYQQQGLGNPFLPAADPPVVALQAQLTPVPAEDVSDEETEDGNPAARVAVPGAPAAPLNSDEEEEDEEAEAAEVEPTVVDVAPPDPTAAPAAAVEPEVVVIPPDVAPVDGVVVAMPPVDVVPVDTASEVAVDVAGPAATDIPAVDVAAATAAAEVFGIL</sequence>
<evidence type="ECO:0000313" key="4">
    <source>
        <dbReference type="Proteomes" id="UP001476798"/>
    </source>
</evidence>
<feature type="compositionally biased region" description="Low complexity" evidence="1">
    <location>
        <begin position="88"/>
        <end position="101"/>
    </location>
</feature>
<dbReference type="EMBL" id="JAHRIO010001114">
    <property type="protein sequence ID" value="MEQ2158708.1"/>
    <property type="molecule type" value="Genomic_DNA"/>
</dbReference>
<gene>
    <name evidence="3" type="ORF">GOODEAATRI_015210</name>
</gene>
<feature type="signal peptide" evidence="2">
    <location>
        <begin position="1"/>
        <end position="17"/>
    </location>
</feature>
<dbReference type="Proteomes" id="UP001476798">
    <property type="component" value="Unassembled WGS sequence"/>
</dbReference>
<proteinExistence type="predicted"/>
<organism evidence="3 4">
    <name type="scientific">Goodea atripinnis</name>
    <dbReference type="NCBI Taxonomy" id="208336"/>
    <lineage>
        <taxon>Eukaryota</taxon>
        <taxon>Metazoa</taxon>
        <taxon>Chordata</taxon>
        <taxon>Craniata</taxon>
        <taxon>Vertebrata</taxon>
        <taxon>Euteleostomi</taxon>
        <taxon>Actinopterygii</taxon>
        <taxon>Neopterygii</taxon>
        <taxon>Teleostei</taxon>
        <taxon>Neoteleostei</taxon>
        <taxon>Acanthomorphata</taxon>
        <taxon>Ovalentaria</taxon>
        <taxon>Atherinomorphae</taxon>
        <taxon>Cyprinodontiformes</taxon>
        <taxon>Goodeidae</taxon>
        <taxon>Goodea</taxon>
    </lineage>
</organism>
<feature type="chain" id="PRO_5046513749" evidence="2">
    <location>
        <begin position="18"/>
        <end position="203"/>
    </location>
</feature>
<keyword evidence="4" id="KW-1185">Reference proteome</keyword>
<feature type="compositionally biased region" description="Acidic residues" evidence="1">
    <location>
        <begin position="104"/>
        <end position="117"/>
    </location>
</feature>
<keyword evidence="2" id="KW-0732">Signal</keyword>
<comment type="caution">
    <text evidence="3">The sequence shown here is derived from an EMBL/GenBank/DDBJ whole genome shotgun (WGS) entry which is preliminary data.</text>
</comment>
<evidence type="ECO:0000256" key="1">
    <source>
        <dbReference type="SAM" id="MobiDB-lite"/>
    </source>
</evidence>
<protein>
    <submittedName>
        <fullName evidence="3">Uncharacterized protein</fullName>
    </submittedName>
</protein>
<feature type="region of interest" description="Disordered" evidence="1">
    <location>
        <begin position="72"/>
        <end position="119"/>
    </location>
</feature>
<evidence type="ECO:0000313" key="3">
    <source>
        <dbReference type="EMBL" id="MEQ2158708.1"/>
    </source>
</evidence>
<accession>A0ABV0MHX7</accession>
<reference evidence="3 4" key="1">
    <citation type="submission" date="2021-06" db="EMBL/GenBank/DDBJ databases">
        <authorList>
            <person name="Palmer J.M."/>
        </authorList>
    </citation>
    <scope>NUCLEOTIDE SEQUENCE [LARGE SCALE GENOMIC DNA]</scope>
    <source>
        <strain evidence="3 4">GA_2019</strain>
        <tissue evidence="3">Muscle</tissue>
    </source>
</reference>